<protein>
    <submittedName>
        <fullName evidence="1">Uncharacterized protein</fullName>
    </submittedName>
</protein>
<reference evidence="1" key="1">
    <citation type="submission" date="2014-11" db="EMBL/GenBank/DDBJ databases">
        <authorList>
            <person name="Amaro Gonzalez C."/>
        </authorList>
    </citation>
    <scope>NUCLEOTIDE SEQUENCE</scope>
</reference>
<reference evidence="1" key="2">
    <citation type="journal article" date="2015" name="Fish Shellfish Immunol.">
        <title>Early steps in the European eel (Anguilla anguilla)-Vibrio vulnificus interaction in the gills: Role of the RtxA13 toxin.</title>
        <authorList>
            <person name="Callol A."/>
            <person name="Pajuelo D."/>
            <person name="Ebbesson L."/>
            <person name="Teles M."/>
            <person name="MacKenzie S."/>
            <person name="Amaro C."/>
        </authorList>
    </citation>
    <scope>NUCLEOTIDE SEQUENCE</scope>
</reference>
<proteinExistence type="predicted"/>
<sequence length="28" mass="3260">MCRILFRASAAFNWPISVSCRFFSKSSF</sequence>
<name>A0A0E9QEZ6_ANGAN</name>
<accession>A0A0E9QEZ6</accession>
<dbReference type="PROSITE" id="PS51257">
    <property type="entry name" value="PROKAR_LIPOPROTEIN"/>
    <property type="match status" value="1"/>
</dbReference>
<organism evidence="1">
    <name type="scientific">Anguilla anguilla</name>
    <name type="common">European freshwater eel</name>
    <name type="synonym">Muraena anguilla</name>
    <dbReference type="NCBI Taxonomy" id="7936"/>
    <lineage>
        <taxon>Eukaryota</taxon>
        <taxon>Metazoa</taxon>
        <taxon>Chordata</taxon>
        <taxon>Craniata</taxon>
        <taxon>Vertebrata</taxon>
        <taxon>Euteleostomi</taxon>
        <taxon>Actinopterygii</taxon>
        <taxon>Neopterygii</taxon>
        <taxon>Teleostei</taxon>
        <taxon>Anguilliformes</taxon>
        <taxon>Anguillidae</taxon>
        <taxon>Anguilla</taxon>
    </lineage>
</organism>
<dbReference type="AlphaFoldDB" id="A0A0E9QEZ6"/>
<evidence type="ECO:0000313" key="1">
    <source>
        <dbReference type="EMBL" id="JAH15436.1"/>
    </source>
</evidence>
<dbReference type="EMBL" id="GBXM01093141">
    <property type="protein sequence ID" value="JAH15436.1"/>
    <property type="molecule type" value="Transcribed_RNA"/>
</dbReference>